<sequence>MTEGTLSTLTETKSFLSLEVPAPKLGLLAPASSSSLPLSLFFSPLPNSSSPSLAAGPSCPLSWDRILVDPLTVYEFPISSMPTPEDIIDFPTANIADAVEEWNLALVGYSLGKRPFYEALRSAVLKLWNLKGNIKLISVSDGFFLFKFSCSEDYDMVWSRGAWFIFDKPFIFQRWSSHFSPKREEFTSVPIWFKIHDLPLCCWTPVGISKIATKIGQPLAVDALTASKSRLTYARVYVQVDSSASYADFVPISVEVKLFNLKINMNGARCFVPFANPLTIKPTLAPPILILGRSMSHGPRPPSKNPKGILPTPSNLTSSNIDNNTTTSTSVLPNHPTVEFPTTSPLAFETAPPNHTPADIFPPSEPASAPIPNLNYPTLPSSSSSDPLPPPILSSPFLHSSPSKTLSPNKFSVLQALSESETTSTHDPDVQTDVTVPTNPTSSSPTSKVLPSASQSKAASQPHRNIKGKGSRKCPNSSAITYLLSGWKAKLLSFAGRTQYIKYTISNLVAYWIRGSTIPKTILKAIGKACSKFLYHGGSQSKHLHLISWTNTTKPHSRGGLGIASFHASKFAFNCGIIIRLYNLDCPLSRWLRIRFTSPWKTCPRLCSGFWKSICTSTALFKYKLCFHVSPNSHIAISWDHWCFNNNITSLVPDFPNCLMGNPNATLADWINGCSWSLPDALSHNIKEVIHSIPISPSCSYHITWDNNENANFKDFYSEFCAVDTPVNWSHLVWHKYHSLRYSVFTWMALCGGLKTVDALSKRNIHIEYLFCPLCHGCNENTAHILFECDYSSKVLTKLIPQLHIFYLRPNIVQVLLHNDGFNFSRDIKCGIMLILHATVYFLWKERNNQKFNNTALCAISLSKKIIRAVYLKLDKWKCGKIIKEKLHLNYS</sequence>
<dbReference type="PANTHER" id="PTHR31286:SF180">
    <property type="entry name" value="OS10G0362600 PROTEIN"/>
    <property type="match status" value="1"/>
</dbReference>
<feature type="compositionally biased region" description="Low complexity" evidence="1">
    <location>
        <begin position="434"/>
        <end position="461"/>
    </location>
</feature>
<accession>A0ABD0UZB6</accession>
<feature type="region of interest" description="Disordered" evidence="1">
    <location>
        <begin position="417"/>
        <end position="475"/>
    </location>
</feature>
<keyword evidence="5" id="KW-1185">Reference proteome</keyword>
<comment type="caution">
    <text evidence="4">The sequence shown here is derived from an EMBL/GenBank/DDBJ whole genome shotgun (WGS) entry which is preliminary data.</text>
</comment>
<evidence type="ECO:0000256" key="1">
    <source>
        <dbReference type="SAM" id="MobiDB-lite"/>
    </source>
</evidence>
<feature type="region of interest" description="Disordered" evidence="1">
    <location>
        <begin position="292"/>
        <end position="401"/>
    </location>
</feature>
<evidence type="ECO:0000313" key="4">
    <source>
        <dbReference type="EMBL" id="KAL0917870.1"/>
    </source>
</evidence>
<protein>
    <recommendedName>
        <fullName evidence="6">Reverse transcriptase zinc-binding domain-containing protein</fullName>
    </recommendedName>
</protein>
<dbReference type="AlphaFoldDB" id="A0ABD0UZB6"/>
<dbReference type="PANTHER" id="PTHR31286">
    <property type="entry name" value="GLYCINE-RICH CELL WALL STRUCTURAL PROTEIN 1.8-LIKE"/>
    <property type="match status" value="1"/>
</dbReference>
<evidence type="ECO:0000259" key="2">
    <source>
        <dbReference type="Pfam" id="PF13966"/>
    </source>
</evidence>
<dbReference type="InterPro" id="IPR026960">
    <property type="entry name" value="RVT-Znf"/>
</dbReference>
<feature type="compositionally biased region" description="Low complexity" evidence="1">
    <location>
        <begin position="314"/>
        <end position="330"/>
    </location>
</feature>
<dbReference type="EMBL" id="JANQDX010000010">
    <property type="protein sequence ID" value="KAL0917870.1"/>
    <property type="molecule type" value="Genomic_DNA"/>
</dbReference>
<proteinExistence type="predicted"/>
<dbReference type="Pfam" id="PF14111">
    <property type="entry name" value="DUF4283"/>
    <property type="match status" value="1"/>
</dbReference>
<evidence type="ECO:0000259" key="3">
    <source>
        <dbReference type="Pfam" id="PF14111"/>
    </source>
</evidence>
<dbReference type="Pfam" id="PF13966">
    <property type="entry name" value="zf-RVT"/>
    <property type="match status" value="1"/>
</dbReference>
<organism evidence="4 5">
    <name type="scientific">Dendrobium thyrsiflorum</name>
    <name type="common">Pinecone-like raceme dendrobium</name>
    <name type="synonym">Orchid</name>
    <dbReference type="NCBI Taxonomy" id="117978"/>
    <lineage>
        <taxon>Eukaryota</taxon>
        <taxon>Viridiplantae</taxon>
        <taxon>Streptophyta</taxon>
        <taxon>Embryophyta</taxon>
        <taxon>Tracheophyta</taxon>
        <taxon>Spermatophyta</taxon>
        <taxon>Magnoliopsida</taxon>
        <taxon>Liliopsida</taxon>
        <taxon>Asparagales</taxon>
        <taxon>Orchidaceae</taxon>
        <taxon>Epidendroideae</taxon>
        <taxon>Malaxideae</taxon>
        <taxon>Dendrobiinae</taxon>
        <taxon>Dendrobium</taxon>
    </lineage>
</organism>
<feature type="domain" description="DUF4283" evidence="3">
    <location>
        <begin position="100"/>
        <end position="182"/>
    </location>
</feature>
<gene>
    <name evidence="4" type="ORF">M5K25_012971</name>
</gene>
<reference evidence="4 5" key="1">
    <citation type="journal article" date="2024" name="Plant Biotechnol. J.">
        <title>Dendrobium thyrsiflorum genome and its molecular insights into genes involved in important horticultural traits.</title>
        <authorList>
            <person name="Chen B."/>
            <person name="Wang J.Y."/>
            <person name="Zheng P.J."/>
            <person name="Li K.L."/>
            <person name="Liang Y.M."/>
            <person name="Chen X.F."/>
            <person name="Zhang C."/>
            <person name="Zhao X."/>
            <person name="He X."/>
            <person name="Zhang G.Q."/>
            <person name="Liu Z.J."/>
            <person name="Xu Q."/>
        </authorList>
    </citation>
    <scope>NUCLEOTIDE SEQUENCE [LARGE SCALE GENOMIC DNA]</scope>
    <source>
        <strain evidence="4">GZMU011</strain>
    </source>
</reference>
<feature type="domain" description="Reverse transcriptase zinc-binding" evidence="2">
    <location>
        <begin position="714"/>
        <end position="794"/>
    </location>
</feature>
<feature type="compositionally biased region" description="Low complexity" evidence="1">
    <location>
        <begin position="377"/>
        <end position="386"/>
    </location>
</feature>
<dbReference type="InterPro" id="IPR040256">
    <property type="entry name" value="At4g02000-like"/>
</dbReference>
<dbReference type="Proteomes" id="UP001552299">
    <property type="component" value="Unassembled WGS sequence"/>
</dbReference>
<evidence type="ECO:0000313" key="5">
    <source>
        <dbReference type="Proteomes" id="UP001552299"/>
    </source>
</evidence>
<dbReference type="InterPro" id="IPR025558">
    <property type="entry name" value="DUF4283"/>
</dbReference>
<name>A0ABD0UZB6_DENTH</name>
<evidence type="ECO:0008006" key="6">
    <source>
        <dbReference type="Google" id="ProtNLM"/>
    </source>
</evidence>